<dbReference type="Gene3D" id="2.40.40.10">
    <property type="entry name" value="RlpA-like domain"/>
    <property type="match status" value="1"/>
</dbReference>
<feature type="non-terminal residue" evidence="2">
    <location>
        <position position="1"/>
    </location>
</feature>
<keyword evidence="1" id="KW-0732">Signal</keyword>
<dbReference type="InterPro" id="IPR051477">
    <property type="entry name" value="Expansin_CellWall"/>
</dbReference>
<proteinExistence type="predicted"/>
<dbReference type="PANTHER" id="PTHR31836:SF21">
    <property type="entry name" value="EXPANSIN-LIKE PROTEIN 7"/>
    <property type="match status" value="1"/>
</dbReference>
<dbReference type="AlphaFoldDB" id="A0A4P9ZN54"/>
<dbReference type="STRING" id="215637.A0A4P9ZN54"/>
<dbReference type="InterPro" id="IPR036908">
    <property type="entry name" value="RlpA-like_sf"/>
</dbReference>
<keyword evidence="3" id="KW-1185">Reference proteome</keyword>
<organism evidence="2 3">
    <name type="scientific">Dimargaris cristalligena</name>
    <dbReference type="NCBI Taxonomy" id="215637"/>
    <lineage>
        <taxon>Eukaryota</taxon>
        <taxon>Fungi</taxon>
        <taxon>Fungi incertae sedis</taxon>
        <taxon>Zoopagomycota</taxon>
        <taxon>Kickxellomycotina</taxon>
        <taxon>Dimargaritomycetes</taxon>
        <taxon>Dimargaritales</taxon>
        <taxon>Dimargaritaceae</taxon>
        <taxon>Dimargaris</taxon>
    </lineage>
</organism>
<evidence type="ECO:0000313" key="2">
    <source>
        <dbReference type="EMBL" id="RKP34585.1"/>
    </source>
</evidence>
<protein>
    <recommendedName>
        <fullName evidence="4">RlpA-like double-psi beta-barrel-protein domain-containing protein-containing protein</fullName>
    </recommendedName>
</protein>
<dbReference type="Proteomes" id="UP000268162">
    <property type="component" value="Unassembled WGS sequence"/>
</dbReference>
<reference evidence="3" key="1">
    <citation type="journal article" date="2018" name="Nat. Microbiol.">
        <title>Leveraging single-cell genomics to expand the fungal tree of life.</title>
        <authorList>
            <person name="Ahrendt S.R."/>
            <person name="Quandt C.A."/>
            <person name="Ciobanu D."/>
            <person name="Clum A."/>
            <person name="Salamov A."/>
            <person name="Andreopoulos B."/>
            <person name="Cheng J.F."/>
            <person name="Woyke T."/>
            <person name="Pelin A."/>
            <person name="Henrissat B."/>
            <person name="Reynolds N.K."/>
            <person name="Benny G.L."/>
            <person name="Smith M.E."/>
            <person name="James T.Y."/>
            <person name="Grigoriev I.V."/>
        </authorList>
    </citation>
    <scope>NUCLEOTIDE SEQUENCE [LARGE SCALE GENOMIC DNA]</scope>
    <source>
        <strain evidence="3">RSA 468</strain>
    </source>
</reference>
<accession>A0A4P9ZN54</accession>
<gene>
    <name evidence="2" type="ORF">BJ085DRAFT_16598</name>
</gene>
<dbReference type="EMBL" id="ML003145">
    <property type="protein sequence ID" value="RKP34585.1"/>
    <property type="molecule type" value="Genomic_DNA"/>
</dbReference>
<evidence type="ECO:0000256" key="1">
    <source>
        <dbReference type="ARBA" id="ARBA00022729"/>
    </source>
</evidence>
<evidence type="ECO:0000313" key="3">
    <source>
        <dbReference type="Proteomes" id="UP000268162"/>
    </source>
</evidence>
<evidence type="ECO:0008006" key="4">
    <source>
        <dbReference type="Google" id="ProtNLM"/>
    </source>
</evidence>
<name>A0A4P9ZN54_9FUNG</name>
<dbReference type="SUPFAM" id="SSF50685">
    <property type="entry name" value="Barwin-like endoglucanases"/>
    <property type="match status" value="1"/>
</dbReference>
<dbReference type="PANTHER" id="PTHR31836">
    <property type="match status" value="1"/>
</dbReference>
<sequence>CGSKVQVTGPKGSVILTVVDTCPECAAGDVDMDPESFALIADPIDGRVKVTWTPL</sequence>